<accession>A0AAN6QY14</accession>
<dbReference type="AlphaFoldDB" id="A0AAN6QY14"/>
<keyword evidence="1" id="KW-0472">Membrane</keyword>
<evidence type="ECO:0000256" key="1">
    <source>
        <dbReference type="SAM" id="Phobius"/>
    </source>
</evidence>
<protein>
    <submittedName>
        <fullName evidence="2">Uncharacterized protein</fullName>
    </submittedName>
</protein>
<dbReference type="Proteomes" id="UP001175353">
    <property type="component" value="Unassembled WGS sequence"/>
</dbReference>
<keyword evidence="1" id="KW-1133">Transmembrane helix</keyword>
<sequence>MSENPRDQSATARFIRASGQVQDKNLWWPARIVVQLVQYMIAILIVTIANAFKAIISGKGSHKREH</sequence>
<gene>
    <name evidence="2" type="ORF">LTR91_005414</name>
</gene>
<keyword evidence="1" id="KW-0812">Transmembrane</keyword>
<proteinExistence type="predicted"/>
<name>A0AAN6QY14_9PEZI</name>
<evidence type="ECO:0000313" key="2">
    <source>
        <dbReference type="EMBL" id="KAK1001362.1"/>
    </source>
</evidence>
<dbReference type="EMBL" id="JAUJLE010000034">
    <property type="protein sequence ID" value="KAK1001362.1"/>
    <property type="molecule type" value="Genomic_DNA"/>
</dbReference>
<reference evidence="2" key="1">
    <citation type="submission" date="2023-06" db="EMBL/GenBank/DDBJ databases">
        <title>Black Yeasts Isolated from many extreme environments.</title>
        <authorList>
            <person name="Coleine C."/>
            <person name="Stajich J.E."/>
            <person name="Selbmann L."/>
        </authorList>
    </citation>
    <scope>NUCLEOTIDE SEQUENCE</scope>
    <source>
        <strain evidence="2">CCFEE 5200</strain>
    </source>
</reference>
<organism evidence="2 3">
    <name type="scientific">Friedmanniomyces endolithicus</name>
    <dbReference type="NCBI Taxonomy" id="329885"/>
    <lineage>
        <taxon>Eukaryota</taxon>
        <taxon>Fungi</taxon>
        <taxon>Dikarya</taxon>
        <taxon>Ascomycota</taxon>
        <taxon>Pezizomycotina</taxon>
        <taxon>Dothideomycetes</taxon>
        <taxon>Dothideomycetidae</taxon>
        <taxon>Mycosphaerellales</taxon>
        <taxon>Teratosphaeriaceae</taxon>
        <taxon>Friedmanniomyces</taxon>
    </lineage>
</organism>
<keyword evidence="3" id="KW-1185">Reference proteome</keyword>
<comment type="caution">
    <text evidence="2">The sequence shown here is derived from an EMBL/GenBank/DDBJ whole genome shotgun (WGS) entry which is preliminary data.</text>
</comment>
<feature type="transmembrane region" description="Helical" evidence="1">
    <location>
        <begin position="36"/>
        <end position="56"/>
    </location>
</feature>
<evidence type="ECO:0000313" key="3">
    <source>
        <dbReference type="Proteomes" id="UP001175353"/>
    </source>
</evidence>